<evidence type="ECO:0000256" key="1">
    <source>
        <dbReference type="ARBA" id="ARBA00022737"/>
    </source>
</evidence>
<organism evidence="4 5">
    <name type="scientific">Durusdinium trenchii</name>
    <dbReference type="NCBI Taxonomy" id="1381693"/>
    <lineage>
        <taxon>Eukaryota</taxon>
        <taxon>Sar</taxon>
        <taxon>Alveolata</taxon>
        <taxon>Dinophyceae</taxon>
        <taxon>Suessiales</taxon>
        <taxon>Symbiodiniaceae</taxon>
        <taxon>Durusdinium</taxon>
    </lineage>
</organism>
<dbReference type="InterPro" id="IPR036770">
    <property type="entry name" value="Ankyrin_rpt-contain_sf"/>
</dbReference>
<evidence type="ECO:0000256" key="2">
    <source>
        <dbReference type="ARBA" id="ARBA00023043"/>
    </source>
</evidence>
<dbReference type="Gene3D" id="1.25.40.20">
    <property type="entry name" value="Ankyrin repeat-containing domain"/>
    <property type="match status" value="2"/>
</dbReference>
<dbReference type="SUPFAM" id="SSF48403">
    <property type="entry name" value="Ankyrin repeat"/>
    <property type="match status" value="1"/>
</dbReference>
<name>A0ABP0JND5_9DINO</name>
<sequence length="291" mass="30544">MASPRSSTLQWAESIFAREAVSLQVASRLCLVDMASMLAVCATTATVFREAGSLTLAQSGQHGETLMDLVCCALGASLSSGLMDTLEGLVRFPHGRPILCHAASSGRPDVVRWLLKHWKSELELADEPCGASPLHFAALGGHEHVCEVLIEHGAADVDCRDNSGLRALHLAAEQGHVKACLSLLQCGAGPDGPAGFSDLACGAPTPLLLAAECGHAEVCALLVTFRADPLASSLDGRTPLAVARQNAIGAGSELLASLEAALWPNREARKLQPVLAGPDAQDIIRRTLRQR</sequence>
<reference evidence="4 5" key="1">
    <citation type="submission" date="2024-02" db="EMBL/GenBank/DDBJ databases">
        <authorList>
            <person name="Chen Y."/>
            <person name="Shah S."/>
            <person name="Dougan E. K."/>
            <person name="Thang M."/>
            <person name="Chan C."/>
        </authorList>
    </citation>
    <scope>NUCLEOTIDE SEQUENCE [LARGE SCALE GENOMIC DNA]</scope>
</reference>
<dbReference type="Pfam" id="PF00023">
    <property type="entry name" value="Ank"/>
    <property type="match status" value="1"/>
</dbReference>
<dbReference type="PANTHER" id="PTHR24198">
    <property type="entry name" value="ANKYRIN REPEAT AND PROTEIN KINASE DOMAIN-CONTAINING PROTEIN"/>
    <property type="match status" value="1"/>
</dbReference>
<feature type="repeat" description="ANK" evidence="3">
    <location>
        <begin position="129"/>
        <end position="154"/>
    </location>
</feature>
<dbReference type="PANTHER" id="PTHR24198:SF193">
    <property type="match status" value="1"/>
</dbReference>
<dbReference type="PROSITE" id="PS50297">
    <property type="entry name" value="ANK_REP_REGION"/>
    <property type="match status" value="2"/>
</dbReference>
<evidence type="ECO:0000313" key="4">
    <source>
        <dbReference type="EMBL" id="CAK9015607.1"/>
    </source>
</evidence>
<feature type="repeat" description="ANK" evidence="3">
    <location>
        <begin position="163"/>
        <end position="191"/>
    </location>
</feature>
<keyword evidence="2 3" id="KW-0040">ANK repeat</keyword>
<dbReference type="Pfam" id="PF12796">
    <property type="entry name" value="Ank_2"/>
    <property type="match status" value="1"/>
</dbReference>
<dbReference type="PROSITE" id="PS50088">
    <property type="entry name" value="ANK_REPEAT"/>
    <property type="match status" value="2"/>
</dbReference>
<evidence type="ECO:0000256" key="3">
    <source>
        <dbReference type="PROSITE-ProRule" id="PRU00023"/>
    </source>
</evidence>
<proteinExistence type="predicted"/>
<comment type="caution">
    <text evidence="4">The sequence shown here is derived from an EMBL/GenBank/DDBJ whole genome shotgun (WGS) entry which is preliminary data.</text>
</comment>
<keyword evidence="5" id="KW-1185">Reference proteome</keyword>
<dbReference type="SMART" id="SM00248">
    <property type="entry name" value="ANK"/>
    <property type="match status" value="4"/>
</dbReference>
<keyword evidence="1" id="KW-0677">Repeat</keyword>
<evidence type="ECO:0000313" key="5">
    <source>
        <dbReference type="Proteomes" id="UP001642484"/>
    </source>
</evidence>
<dbReference type="InterPro" id="IPR002110">
    <property type="entry name" value="Ankyrin_rpt"/>
</dbReference>
<gene>
    <name evidence="4" type="ORF">CCMP2556_LOCUS12162</name>
</gene>
<protein>
    <submittedName>
        <fullName evidence="4">Uncharacterized protein</fullName>
    </submittedName>
</protein>
<dbReference type="Proteomes" id="UP001642484">
    <property type="component" value="Unassembled WGS sequence"/>
</dbReference>
<dbReference type="EMBL" id="CAXAMN010005858">
    <property type="protein sequence ID" value="CAK9015607.1"/>
    <property type="molecule type" value="Genomic_DNA"/>
</dbReference>
<accession>A0ABP0JND5</accession>